<gene>
    <name evidence="2" type="ORF">H8876_00305</name>
</gene>
<keyword evidence="3" id="KW-1185">Reference proteome</keyword>
<organism evidence="2 3">
    <name type="scientific">Lentihominibacter faecis</name>
    <dbReference type="NCBI Taxonomy" id="2764712"/>
    <lineage>
        <taxon>Bacteria</taxon>
        <taxon>Bacillati</taxon>
        <taxon>Bacillota</taxon>
        <taxon>Clostridia</taxon>
        <taxon>Peptostreptococcales</taxon>
        <taxon>Anaerovoracaceae</taxon>
        <taxon>Lentihominibacter</taxon>
    </lineage>
</organism>
<evidence type="ECO:0000256" key="1">
    <source>
        <dbReference type="ARBA" id="ARBA00005721"/>
    </source>
</evidence>
<dbReference type="Pfam" id="PF03780">
    <property type="entry name" value="Asp23"/>
    <property type="match status" value="1"/>
</dbReference>
<proteinExistence type="inferred from homology"/>
<dbReference type="EMBL" id="JACRWC010000006">
    <property type="protein sequence ID" value="MBC5998465.1"/>
    <property type="molecule type" value="Genomic_DNA"/>
</dbReference>
<dbReference type="Proteomes" id="UP000644115">
    <property type="component" value="Unassembled WGS sequence"/>
</dbReference>
<dbReference type="PANTHER" id="PTHR34297">
    <property type="entry name" value="HYPOTHETICAL CYTOSOLIC PROTEIN-RELATED"/>
    <property type="match status" value="1"/>
</dbReference>
<evidence type="ECO:0000313" key="3">
    <source>
        <dbReference type="Proteomes" id="UP000644115"/>
    </source>
</evidence>
<comment type="caution">
    <text evidence="2">The sequence shown here is derived from an EMBL/GenBank/DDBJ whole genome shotgun (WGS) entry which is preliminary data.</text>
</comment>
<protein>
    <submittedName>
        <fullName evidence="2">Asp23/Gls24 family envelope stress response protein</fullName>
    </submittedName>
</protein>
<comment type="similarity">
    <text evidence="1">Belongs to the asp23 family.</text>
</comment>
<dbReference type="RefSeq" id="WP_177264239.1">
    <property type="nucleotide sequence ID" value="NZ_JACRWC010000006.1"/>
</dbReference>
<sequence length="127" mass="13681">MNAAGRQSNGIIKISDEVIAVCAANATLKTKGVADLAGGISNALSKNFLGKELTWKGIKVSQSEDGVELDVHIIVKYHAKIPAVAWDIQENVKNEVQEMTELKVTAVNIHVEGVEIPAEETETNDEK</sequence>
<dbReference type="InterPro" id="IPR005531">
    <property type="entry name" value="Asp23"/>
</dbReference>
<dbReference type="AlphaFoldDB" id="A0A923SQI5"/>
<reference evidence="2" key="1">
    <citation type="submission" date="2020-08" db="EMBL/GenBank/DDBJ databases">
        <authorList>
            <person name="Liu C."/>
            <person name="Sun Q."/>
        </authorList>
    </citation>
    <scope>NUCLEOTIDE SEQUENCE</scope>
    <source>
        <strain evidence="2">BX16</strain>
    </source>
</reference>
<name>A0A923SQI5_9FIRM</name>
<dbReference type="PANTHER" id="PTHR34297:SF2">
    <property type="entry name" value="ASP23_GLS24 FAMILY ENVELOPE STRESS RESPONSE PROTEIN"/>
    <property type="match status" value="1"/>
</dbReference>
<accession>A0A923SQI5</accession>
<evidence type="ECO:0000313" key="2">
    <source>
        <dbReference type="EMBL" id="MBC5998465.1"/>
    </source>
</evidence>